<dbReference type="InterPro" id="IPR029063">
    <property type="entry name" value="SAM-dependent_MTases_sf"/>
</dbReference>
<dbReference type="PANTHER" id="PTHR43861">
    <property type="entry name" value="TRANS-ACONITATE 2-METHYLTRANSFERASE-RELATED"/>
    <property type="match status" value="1"/>
</dbReference>
<dbReference type="AlphaFoldDB" id="A0A517Z6W1"/>
<evidence type="ECO:0000313" key="1">
    <source>
        <dbReference type="EMBL" id="QDU38161.1"/>
    </source>
</evidence>
<accession>A0A517Z6W1</accession>
<dbReference type="EMBL" id="CP036275">
    <property type="protein sequence ID" value="QDU38161.1"/>
    <property type="molecule type" value="Genomic_DNA"/>
</dbReference>
<reference evidence="1 2" key="1">
    <citation type="submission" date="2019-02" db="EMBL/GenBank/DDBJ databases">
        <title>Deep-cultivation of Planctomycetes and their phenomic and genomic characterization uncovers novel biology.</title>
        <authorList>
            <person name="Wiegand S."/>
            <person name="Jogler M."/>
            <person name="Boedeker C."/>
            <person name="Pinto D."/>
            <person name="Vollmers J."/>
            <person name="Rivas-Marin E."/>
            <person name="Kohn T."/>
            <person name="Peeters S.H."/>
            <person name="Heuer A."/>
            <person name="Rast P."/>
            <person name="Oberbeckmann S."/>
            <person name="Bunk B."/>
            <person name="Jeske O."/>
            <person name="Meyerdierks A."/>
            <person name="Storesund J.E."/>
            <person name="Kallscheuer N."/>
            <person name="Luecker S."/>
            <person name="Lage O.M."/>
            <person name="Pohl T."/>
            <person name="Merkel B.J."/>
            <person name="Hornburger P."/>
            <person name="Mueller R.-W."/>
            <person name="Bruemmer F."/>
            <person name="Labrenz M."/>
            <person name="Spormann A.M."/>
            <person name="Op den Camp H."/>
            <person name="Overmann J."/>
            <person name="Amann R."/>
            <person name="Jetten M.S.M."/>
            <person name="Mascher T."/>
            <person name="Medema M.H."/>
            <person name="Devos D.P."/>
            <person name="Kaster A.-K."/>
            <person name="Ovreas L."/>
            <person name="Rohde M."/>
            <person name="Galperin M.Y."/>
            <person name="Jogler C."/>
        </authorList>
    </citation>
    <scope>NUCLEOTIDE SEQUENCE [LARGE SCALE GENOMIC DNA]</scope>
    <source>
        <strain evidence="1 2">Mal4</strain>
    </source>
</reference>
<sequence>MRHVISTEAQRSSSCILCGASDHEVVGTTDRHGDPLETVICRDCGLVFSNPIPTDEDVRQYYANEYRRSYKGVFHPKSKHVYRSGRRALQRYEHARPWLAEGTRVLDLGSGGGEFVYLLRQRGIEARGVEPDEGYGGYSISEYEIPVHIGPFQSATTADGEFDLITAHHVVEHLNEPLGVFRKALACLKTGGRFVVEVPNVESQLHAARHKWHYAHIFNYNPCTLALLGQKAGFHVEQTTLVPHTEHVLTVFVKEDHPPRFAVDPENCERIKQSLASIEDRDYFLSGHGLWRLSCSLRRILREKLSVSESESGRNVLDRMYAA</sequence>
<protein>
    <recommendedName>
        <fullName evidence="3">Class I SAM-dependent methyltransferase</fullName>
    </recommendedName>
</protein>
<keyword evidence="2" id="KW-1185">Reference proteome</keyword>
<proteinExistence type="predicted"/>
<name>A0A517Z6W1_9PLAN</name>
<dbReference type="OrthoDB" id="2577067at2"/>
<dbReference type="Gene3D" id="3.40.50.150">
    <property type="entry name" value="Vaccinia Virus protein VP39"/>
    <property type="match status" value="1"/>
</dbReference>
<dbReference type="KEGG" id="mri:Mal4_24840"/>
<dbReference type="SUPFAM" id="SSF53335">
    <property type="entry name" value="S-adenosyl-L-methionine-dependent methyltransferases"/>
    <property type="match status" value="1"/>
</dbReference>
<dbReference type="CDD" id="cd02440">
    <property type="entry name" value="AdoMet_MTases"/>
    <property type="match status" value="1"/>
</dbReference>
<dbReference type="RefSeq" id="WP_145369474.1">
    <property type="nucleotide sequence ID" value="NZ_CP036275.1"/>
</dbReference>
<evidence type="ECO:0008006" key="3">
    <source>
        <dbReference type="Google" id="ProtNLM"/>
    </source>
</evidence>
<dbReference type="Proteomes" id="UP000320496">
    <property type="component" value="Chromosome"/>
</dbReference>
<organism evidence="1 2">
    <name type="scientific">Maioricimonas rarisocia</name>
    <dbReference type="NCBI Taxonomy" id="2528026"/>
    <lineage>
        <taxon>Bacteria</taxon>
        <taxon>Pseudomonadati</taxon>
        <taxon>Planctomycetota</taxon>
        <taxon>Planctomycetia</taxon>
        <taxon>Planctomycetales</taxon>
        <taxon>Planctomycetaceae</taxon>
        <taxon>Maioricimonas</taxon>
    </lineage>
</organism>
<dbReference type="Pfam" id="PF13489">
    <property type="entry name" value="Methyltransf_23"/>
    <property type="match status" value="1"/>
</dbReference>
<dbReference type="PANTHER" id="PTHR43861:SF6">
    <property type="entry name" value="METHYLTRANSFERASE TYPE 11"/>
    <property type="match status" value="1"/>
</dbReference>
<gene>
    <name evidence="1" type="ORF">Mal4_24840</name>
</gene>
<evidence type="ECO:0000313" key="2">
    <source>
        <dbReference type="Proteomes" id="UP000320496"/>
    </source>
</evidence>